<dbReference type="InterPro" id="IPR001054">
    <property type="entry name" value="A/G_cyclase"/>
</dbReference>
<dbReference type="Gene3D" id="3.30.70.1230">
    <property type="entry name" value="Nucleotide cyclase"/>
    <property type="match status" value="1"/>
</dbReference>
<dbReference type="GO" id="GO:0035556">
    <property type="term" value="P:intracellular signal transduction"/>
    <property type="evidence" value="ECO:0007669"/>
    <property type="project" value="InterPro"/>
</dbReference>
<evidence type="ECO:0000313" key="2">
    <source>
        <dbReference type="EMBL" id="KIC60170.1"/>
    </source>
</evidence>
<name>A0A0B4D7I7_9MICO</name>
<comment type="caution">
    <text evidence="2">The sequence shown here is derived from an EMBL/GenBank/DDBJ whole genome shotgun (WGS) entry which is preliminary data.</text>
</comment>
<dbReference type="GO" id="GO:0009190">
    <property type="term" value="P:cyclic nucleotide biosynthetic process"/>
    <property type="evidence" value="ECO:0007669"/>
    <property type="project" value="InterPro"/>
</dbReference>
<dbReference type="GO" id="GO:0004016">
    <property type="term" value="F:adenylate cyclase activity"/>
    <property type="evidence" value="ECO:0007669"/>
    <property type="project" value="UniProtKB-ARBA"/>
</dbReference>
<gene>
    <name evidence="2" type="ORF">RM52_01880</name>
</gene>
<dbReference type="InterPro" id="IPR029787">
    <property type="entry name" value="Nucleotide_cyclase"/>
</dbReference>
<reference evidence="2 3" key="1">
    <citation type="submission" date="2014-12" db="EMBL/GenBank/DDBJ databases">
        <title>Genome sequencing of Microbacterium hominis TPW29.</title>
        <authorList>
            <person name="Tan P.W."/>
            <person name="Chan K.-G."/>
        </authorList>
    </citation>
    <scope>NUCLEOTIDE SEQUENCE [LARGE SCALE GENOMIC DNA]</scope>
    <source>
        <strain evidence="2 3">TPW29</strain>
    </source>
</reference>
<dbReference type="Proteomes" id="UP000031202">
    <property type="component" value="Unassembled WGS sequence"/>
</dbReference>
<dbReference type="AlphaFoldDB" id="A0A0B4D7I7"/>
<accession>A0A0B4D7I7</accession>
<dbReference type="SUPFAM" id="SSF55073">
    <property type="entry name" value="Nucleotide cyclase"/>
    <property type="match status" value="1"/>
</dbReference>
<evidence type="ECO:0000259" key="1">
    <source>
        <dbReference type="PROSITE" id="PS50125"/>
    </source>
</evidence>
<proteinExistence type="predicted"/>
<sequence length="242" mass="26356">MDGNYKPYNHVSSSDRIQSILDQPAGAFEETDSLPDRDRLTFTNGFYSTCSAIFIDVRDSSGLTAKHKRPTLAKIYRAFISEMVAVLNSIPNVREVSIVGDCVWAVYNTPIRSDITEVFAVACRANTLLKLLNHHYAKKDIGGLKIGIGVDDGRALMIKAGFSGSGINDVVYMGDVVNSAAHLAHEAGRGRRPPIYVGGDVYANLDSEDQGWLSSTYLPGHGTVYSGDVIVNDMNEYVDSLT</sequence>
<evidence type="ECO:0000313" key="3">
    <source>
        <dbReference type="Proteomes" id="UP000031202"/>
    </source>
</evidence>
<dbReference type="Pfam" id="PF00211">
    <property type="entry name" value="Guanylate_cyc"/>
    <property type="match status" value="1"/>
</dbReference>
<dbReference type="EMBL" id="JWSZ01000001">
    <property type="protein sequence ID" value="KIC60170.1"/>
    <property type="molecule type" value="Genomic_DNA"/>
</dbReference>
<feature type="domain" description="Guanylate cyclase" evidence="1">
    <location>
        <begin position="51"/>
        <end position="184"/>
    </location>
</feature>
<dbReference type="PROSITE" id="PS50125">
    <property type="entry name" value="GUANYLATE_CYCLASE_2"/>
    <property type="match status" value="1"/>
</dbReference>
<protein>
    <recommendedName>
        <fullName evidence="1">Guanylate cyclase domain-containing protein</fullName>
    </recommendedName>
</protein>
<organism evidence="2 3">
    <name type="scientific">Microbacterium hominis</name>
    <dbReference type="NCBI Taxonomy" id="162426"/>
    <lineage>
        <taxon>Bacteria</taxon>
        <taxon>Bacillati</taxon>
        <taxon>Actinomycetota</taxon>
        <taxon>Actinomycetes</taxon>
        <taxon>Micrococcales</taxon>
        <taxon>Microbacteriaceae</taxon>
        <taxon>Microbacterium</taxon>
    </lineage>
</organism>